<dbReference type="InterPro" id="IPR001242">
    <property type="entry name" value="Condensation_dom"/>
</dbReference>
<gene>
    <name evidence="2" type="ORF">AB5J49_46610</name>
</gene>
<dbReference type="AlphaFoldDB" id="A0AB39QAF0"/>
<dbReference type="GO" id="GO:0043041">
    <property type="term" value="P:amino acid activation for nonribosomal peptide biosynthetic process"/>
    <property type="evidence" value="ECO:0007669"/>
    <property type="project" value="TreeGrafter"/>
</dbReference>
<dbReference type="GO" id="GO:0031177">
    <property type="term" value="F:phosphopantetheine binding"/>
    <property type="evidence" value="ECO:0007669"/>
    <property type="project" value="TreeGrafter"/>
</dbReference>
<dbReference type="Gene3D" id="3.30.559.30">
    <property type="entry name" value="Nonribosomal peptide synthetase, condensation domain"/>
    <property type="match status" value="1"/>
</dbReference>
<dbReference type="Gene3D" id="3.30.559.10">
    <property type="entry name" value="Chloramphenicol acetyltransferase-like domain"/>
    <property type="match status" value="1"/>
</dbReference>
<dbReference type="Pfam" id="PF00668">
    <property type="entry name" value="Condensation"/>
    <property type="match status" value="1"/>
</dbReference>
<dbReference type="PANTHER" id="PTHR45527:SF1">
    <property type="entry name" value="FATTY ACID SYNTHASE"/>
    <property type="match status" value="1"/>
</dbReference>
<sequence>MNASTFHSVRFSTNRPGVYPLTWGQRWIWQGLTGHAPHYGYLGWPVSIDVPAGCGLDVVLSALETVLGRHETLRTRYFLDEHGVPRQVVPADGELRVEAREAGEAGVPETVRLLEQELSGPPFTIPEISVRAAVVTSARAPKCVVLGVFHMATDASGLRLVTSDLQAILRARAEATALPELPPVTHPADRARYEEGREGIKRSARAVAAWQQEVGRFPQRTTPPVRRTPESPRLREHIMRSKALSAAAIAVSRVCRASVDSVIIACTAELLGKAAGQNSCGFLMLAHNRFDEDTEYYSGTLVQSFPVCVELGADSLDGLIRQTHFSVLKAALSCLGNPDDISAKLRNVFESDGAEADLSCAVNMFFPDLGSMARGTDDLEAITKEQAEELMSQTRFSEGEGLEKDDWEFYLNAYQDEDEFVLSLRMDTAVVPSEDIIRFLADLESRLVEALPEGITGIGQNAPVKLAPGL</sequence>
<proteinExistence type="predicted"/>
<dbReference type="InterPro" id="IPR023213">
    <property type="entry name" value="CAT-like_dom_sf"/>
</dbReference>
<protein>
    <submittedName>
        <fullName evidence="2">Condensation domain-containing protein</fullName>
    </submittedName>
</protein>
<dbReference type="RefSeq" id="WP_369174921.1">
    <property type="nucleotide sequence ID" value="NZ_CP163439.1"/>
</dbReference>
<name>A0AB39QAF0_9ACTN</name>
<evidence type="ECO:0000259" key="1">
    <source>
        <dbReference type="Pfam" id="PF00668"/>
    </source>
</evidence>
<organism evidence="2">
    <name type="scientific">Streptomyces sp. R28</name>
    <dbReference type="NCBI Taxonomy" id="3238628"/>
    <lineage>
        <taxon>Bacteria</taxon>
        <taxon>Bacillati</taxon>
        <taxon>Actinomycetota</taxon>
        <taxon>Actinomycetes</taxon>
        <taxon>Kitasatosporales</taxon>
        <taxon>Streptomycetaceae</taxon>
        <taxon>Streptomyces</taxon>
    </lineage>
</organism>
<dbReference type="GO" id="GO:0008610">
    <property type="term" value="P:lipid biosynthetic process"/>
    <property type="evidence" value="ECO:0007669"/>
    <property type="project" value="UniProtKB-ARBA"/>
</dbReference>
<dbReference type="GO" id="GO:0005737">
    <property type="term" value="C:cytoplasm"/>
    <property type="evidence" value="ECO:0007669"/>
    <property type="project" value="TreeGrafter"/>
</dbReference>
<dbReference type="SUPFAM" id="SSF52777">
    <property type="entry name" value="CoA-dependent acyltransferases"/>
    <property type="match status" value="2"/>
</dbReference>
<reference evidence="2" key="1">
    <citation type="submission" date="2024-07" db="EMBL/GenBank/DDBJ databases">
        <authorList>
            <person name="Yu S.T."/>
        </authorList>
    </citation>
    <scope>NUCLEOTIDE SEQUENCE</scope>
    <source>
        <strain evidence="2">R28</strain>
    </source>
</reference>
<dbReference type="GO" id="GO:0003824">
    <property type="term" value="F:catalytic activity"/>
    <property type="evidence" value="ECO:0007669"/>
    <property type="project" value="InterPro"/>
</dbReference>
<accession>A0AB39QAF0</accession>
<dbReference type="PANTHER" id="PTHR45527">
    <property type="entry name" value="NONRIBOSOMAL PEPTIDE SYNTHETASE"/>
    <property type="match status" value="1"/>
</dbReference>
<dbReference type="GO" id="GO:0044550">
    <property type="term" value="P:secondary metabolite biosynthetic process"/>
    <property type="evidence" value="ECO:0007669"/>
    <property type="project" value="TreeGrafter"/>
</dbReference>
<feature type="domain" description="Condensation" evidence="1">
    <location>
        <begin position="17"/>
        <end position="331"/>
    </location>
</feature>
<dbReference type="EMBL" id="CP163439">
    <property type="protein sequence ID" value="XDQ40215.1"/>
    <property type="molecule type" value="Genomic_DNA"/>
</dbReference>
<evidence type="ECO:0000313" key="2">
    <source>
        <dbReference type="EMBL" id="XDQ40215.1"/>
    </source>
</evidence>